<feature type="region of interest" description="Disordered" evidence="1">
    <location>
        <begin position="155"/>
        <end position="174"/>
    </location>
</feature>
<gene>
    <name evidence="2" type="ORF">HERILL_LOCUS11915</name>
</gene>
<keyword evidence="3" id="KW-1185">Reference proteome</keyword>
<proteinExistence type="predicted"/>
<feature type="compositionally biased region" description="Basic and acidic residues" evidence="1">
    <location>
        <begin position="18"/>
        <end position="32"/>
    </location>
</feature>
<feature type="compositionally biased region" description="Polar residues" evidence="1">
    <location>
        <begin position="161"/>
        <end position="173"/>
    </location>
</feature>
<organism evidence="2 3">
    <name type="scientific">Hermetia illucens</name>
    <name type="common">Black soldier fly</name>
    <dbReference type="NCBI Taxonomy" id="343691"/>
    <lineage>
        <taxon>Eukaryota</taxon>
        <taxon>Metazoa</taxon>
        <taxon>Ecdysozoa</taxon>
        <taxon>Arthropoda</taxon>
        <taxon>Hexapoda</taxon>
        <taxon>Insecta</taxon>
        <taxon>Pterygota</taxon>
        <taxon>Neoptera</taxon>
        <taxon>Endopterygota</taxon>
        <taxon>Diptera</taxon>
        <taxon>Brachycera</taxon>
        <taxon>Stratiomyomorpha</taxon>
        <taxon>Stratiomyidae</taxon>
        <taxon>Hermetiinae</taxon>
        <taxon>Hermetia</taxon>
    </lineage>
</organism>
<evidence type="ECO:0000313" key="3">
    <source>
        <dbReference type="Proteomes" id="UP000594454"/>
    </source>
</evidence>
<dbReference type="InParanoid" id="A0A7R8YYE0"/>
<evidence type="ECO:0000313" key="2">
    <source>
        <dbReference type="EMBL" id="CAD7089360.1"/>
    </source>
</evidence>
<dbReference type="OrthoDB" id="8190314at2759"/>
<sequence length="238" mass="25593">MVIAVKTNPLRFMMEKPVNSEEPKSPKKRPEDQQSSDQISVTPTTTGKQEFVGNCKEFRIGNNKNHLKIIGNCNKIRLTHNSGHLEVIGNSTRVKIVKNDGTISYTGNCGKVYLGKGSSNKHVDYIGNNGVLKVVSEENLNIGCKTRAKDCEKVPLGNGGSSVQTEQNESPRSSVKIEAGTTEIHFNPSGGICLQLKNNISIPNLNANCANGGSNSITNSVRIASGTGNIVVNSSYHV</sequence>
<reference evidence="2 3" key="1">
    <citation type="submission" date="2020-11" db="EMBL/GenBank/DDBJ databases">
        <authorList>
            <person name="Wallbank WR R."/>
            <person name="Pardo Diaz C."/>
            <person name="Kozak K."/>
            <person name="Martin S."/>
            <person name="Jiggins C."/>
            <person name="Moest M."/>
            <person name="Warren A I."/>
            <person name="Generalovic N T."/>
            <person name="Byers J.R.P. K."/>
            <person name="Montejo-Kovacevich G."/>
            <person name="Yen C E."/>
        </authorList>
    </citation>
    <scope>NUCLEOTIDE SEQUENCE [LARGE SCALE GENOMIC DNA]</scope>
</reference>
<protein>
    <submittedName>
        <fullName evidence="2">Uncharacterized protein</fullName>
    </submittedName>
</protein>
<dbReference type="EMBL" id="LR899012">
    <property type="protein sequence ID" value="CAD7089360.1"/>
    <property type="molecule type" value="Genomic_DNA"/>
</dbReference>
<evidence type="ECO:0000256" key="1">
    <source>
        <dbReference type="SAM" id="MobiDB-lite"/>
    </source>
</evidence>
<dbReference type="AlphaFoldDB" id="A0A7R8YYE0"/>
<accession>A0A7R8YYE0</accession>
<name>A0A7R8YYE0_HERIL</name>
<feature type="region of interest" description="Disordered" evidence="1">
    <location>
        <begin position="1"/>
        <end position="46"/>
    </location>
</feature>
<dbReference type="Proteomes" id="UP000594454">
    <property type="component" value="Chromosome 4"/>
</dbReference>
<dbReference type="OMA" id="NCKEFRI"/>
<dbReference type="FunCoup" id="A0A7R8YYE0">
    <property type="interactions" value="111"/>
</dbReference>
<feature type="compositionally biased region" description="Polar residues" evidence="1">
    <location>
        <begin position="33"/>
        <end position="46"/>
    </location>
</feature>